<keyword evidence="4" id="KW-1185">Reference proteome</keyword>
<evidence type="ECO:0000313" key="2">
    <source>
        <dbReference type="EMBL" id="PSV91915.1"/>
    </source>
</evidence>
<dbReference type="AlphaFoldDB" id="A0A2T3ME34"/>
<protein>
    <submittedName>
        <fullName evidence="2">Uncharacterized protein</fullName>
    </submittedName>
</protein>
<evidence type="ECO:0000313" key="3">
    <source>
        <dbReference type="Proteomes" id="UP000240410"/>
    </source>
</evidence>
<sequence length="61" mass="7280">MNADKKYDNECKFFFMVIMLGKRSLLNSIKVVMVINNKVIYIHTTQKYQKGITNRLFSFKK</sequence>
<name>A0A2T3ME34_PHOLE</name>
<dbReference type="EMBL" id="PYOI01000001">
    <property type="protein sequence ID" value="PSV86292.1"/>
    <property type="molecule type" value="Genomic_DNA"/>
</dbReference>
<organism evidence="2 3">
    <name type="scientific">Photobacterium leiognathi</name>
    <dbReference type="NCBI Taxonomy" id="553611"/>
    <lineage>
        <taxon>Bacteria</taxon>
        <taxon>Pseudomonadati</taxon>
        <taxon>Pseudomonadota</taxon>
        <taxon>Gammaproteobacteria</taxon>
        <taxon>Vibrionales</taxon>
        <taxon>Vibrionaceae</taxon>
        <taxon>Photobacterium</taxon>
    </lineage>
</organism>
<accession>A0A2T3ME34</accession>
<evidence type="ECO:0000313" key="1">
    <source>
        <dbReference type="EMBL" id="PSV86292.1"/>
    </source>
</evidence>
<gene>
    <name evidence="2" type="ORF">CTM89_06545</name>
    <name evidence="1" type="ORF">CTM94_00325</name>
</gene>
<evidence type="ECO:0000313" key="4">
    <source>
        <dbReference type="Proteomes" id="UP000241566"/>
    </source>
</evidence>
<dbReference type="Proteomes" id="UP000240410">
    <property type="component" value="Unassembled WGS sequence"/>
</dbReference>
<proteinExistence type="predicted"/>
<reference evidence="2 3" key="1">
    <citation type="submission" date="2018-03" db="EMBL/GenBank/DDBJ databases">
        <title>Whole genome sequencing of Histamine producing bacteria.</title>
        <authorList>
            <person name="Butler K."/>
        </authorList>
    </citation>
    <scope>NUCLEOTIDE SEQUENCE [LARGE SCALE GENOMIC DNA]</scope>
    <source>
        <strain evidence="1 4">ATCC 25521</strain>
        <strain evidence="2 3">ATCC 33979</strain>
    </source>
</reference>
<dbReference type="Proteomes" id="UP000241566">
    <property type="component" value="Unassembled WGS sequence"/>
</dbReference>
<comment type="caution">
    <text evidence="2">The sequence shown here is derived from an EMBL/GenBank/DDBJ whole genome shotgun (WGS) entry which is preliminary data.</text>
</comment>
<dbReference type="EMBL" id="PYOJ01000005">
    <property type="protein sequence ID" value="PSV91915.1"/>
    <property type="molecule type" value="Genomic_DNA"/>
</dbReference>